<feature type="domain" description="Calcineurin-like phosphoesterase" evidence="5">
    <location>
        <begin position="1"/>
        <end position="196"/>
    </location>
</feature>
<reference evidence="6 7" key="1">
    <citation type="submission" date="2024-04" db="EMBL/GenBank/DDBJ databases">
        <title>Aurantiacibacter sp. DGU6 16S ribosomal RNA gene Genome sequencing and assembly.</title>
        <authorList>
            <person name="Park S."/>
        </authorList>
    </citation>
    <scope>NUCLEOTIDE SEQUENCE [LARGE SCALE GENOMIC DNA]</scope>
    <source>
        <strain evidence="6 7">DGU6</strain>
    </source>
</reference>
<keyword evidence="7" id="KW-1185">Reference proteome</keyword>
<keyword evidence="3" id="KW-0408">Iron</keyword>
<evidence type="ECO:0000256" key="1">
    <source>
        <dbReference type="ARBA" id="ARBA00022723"/>
    </source>
</evidence>
<accession>A0ABU9IAL3</accession>
<evidence type="ECO:0000256" key="4">
    <source>
        <dbReference type="ARBA" id="ARBA00025742"/>
    </source>
</evidence>
<evidence type="ECO:0000256" key="3">
    <source>
        <dbReference type="ARBA" id="ARBA00023004"/>
    </source>
</evidence>
<dbReference type="InterPro" id="IPR042283">
    <property type="entry name" value="GpdQ_catalytic"/>
</dbReference>
<protein>
    <submittedName>
        <fullName evidence="6">Phosphodiesterase</fullName>
    </submittedName>
</protein>
<dbReference type="SUPFAM" id="SSF56300">
    <property type="entry name" value="Metallo-dependent phosphatases"/>
    <property type="match status" value="1"/>
</dbReference>
<dbReference type="InterPro" id="IPR004843">
    <property type="entry name" value="Calcineurin-like_PHP"/>
</dbReference>
<evidence type="ECO:0000259" key="5">
    <source>
        <dbReference type="Pfam" id="PF00149"/>
    </source>
</evidence>
<evidence type="ECO:0000256" key="2">
    <source>
        <dbReference type="ARBA" id="ARBA00022801"/>
    </source>
</evidence>
<keyword evidence="2" id="KW-0378">Hydrolase</keyword>
<keyword evidence="1" id="KW-0479">Metal-binding</keyword>
<gene>
    <name evidence="6" type="ORF">AAEO60_00360</name>
</gene>
<comment type="caution">
    <text evidence="6">The sequence shown here is derived from an EMBL/GenBank/DDBJ whole genome shotgun (WGS) entry which is preliminary data.</text>
</comment>
<dbReference type="Pfam" id="PF00149">
    <property type="entry name" value="Metallophos"/>
    <property type="match status" value="1"/>
</dbReference>
<comment type="similarity">
    <text evidence="4">Belongs to the cyclic nucleotide phosphodiesterase class-III family.</text>
</comment>
<dbReference type="Proteomes" id="UP001497045">
    <property type="component" value="Unassembled WGS sequence"/>
</dbReference>
<dbReference type="PANTHER" id="PTHR42988">
    <property type="entry name" value="PHOSPHOHYDROLASE"/>
    <property type="match status" value="1"/>
</dbReference>
<dbReference type="Gene3D" id="3.60.21.40">
    <property type="entry name" value="GpdQ, catalytic alpha/beta sandwich domain"/>
    <property type="match status" value="1"/>
</dbReference>
<proteinExistence type="inferred from homology"/>
<name>A0ABU9IAL3_9SPHN</name>
<dbReference type="InterPro" id="IPR029052">
    <property type="entry name" value="Metallo-depent_PP-like"/>
</dbReference>
<dbReference type="EMBL" id="JBBYHV010000001">
    <property type="protein sequence ID" value="MEL1249114.1"/>
    <property type="molecule type" value="Genomic_DNA"/>
</dbReference>
<dbReference type="PANTHER" id="PTHR42988:SF2">
    <property type="entry name" value="CYCLIC NUCLEOTIDE PHOSPHODIESTERASE CBUA0032-RELATED"/>
    <property type="match status" value="1"/>
</dbReference>
<dbReference type="Gene3D" id="3.30.750.180">
    <property type="entry name" value="GpdQ, beta-strand dimerisation domain"/>
    <property type="match status" value="1"/>
</dbReference>
<dbReference type="InterPro" id="IPR026575">
    <property type="entry name" value="GpdQ/CpdA-like"/>
</dbReference>
<sequence>MLIAQMTDIHIGFEPEARPEELNRTRFRAVLERIQKQPNPIDLLLLTGDITDRGDAESFTKTAELLTDLDMPIKVMMGNHDSREGLLGAFPETETCADGFVQSAWVQEGLLVVLLDTMDPELHGGAFCEKRRDWLAATLAAHPDLPVVIFMHHPPAVSGIEWMDPNPEDPWMANFAAGLSGHETRVQSIHCGHLHRQFNASFCGIPVSVTPSVAPLVSMDLRPISSKKPDARALITTEPPTYALHRWDGKDFVSHYERVSDWEVIAYYGPHLQPMIKHMEDEKASVVL</sequence>
<evidence type="ECO:0000313" key="6">
    <source>
        <dbReference type="EMBL" id="MEL1249114.1"/>
    </source>
</evidence>
<dbReference type="InterPro" id="IPR042281">
    <property type="entry name" value="GpdQ_beta-strand"/>
</dbReference>
<dbReference type="CDD" id="cd07402">
    <property type="entry name" value="MPP_GpdQ"/>
    <property type="match status" value="1"/>
</dbReference>
<evidence type="ECO:0000313" key="7">
    <source>
        <dbReference type="Proteomes" id="UP001497045"/>
    </source>
</evidence>
<dbReference type="InterPro" id="IPR050884">
    <property type="entry name" value="CNP_phosphodiesterase-III"/>
</dbReference>
<organism evidence="6 7">
    <name type="scientific">Aurantiacibacter gilvus</name>
    <dbReference type="NCBI Taxonomy" id="3139141"/>
    <lineage>
        <taxon>Bacteria</taxon>
        <taxon>Pseudomonadati</taxon>
        <taxon>Pseudomonadota</taxon>
        <taxon>Alphaproteobacteria</taxon>
        <taxon>Sphingomonadales</taxon>
        <taxon>Erythrobacteraceae</taxon>
        <taxon>Aurantiacibacter</taxon>
    </lineage>
</organism>
<dbReference type="RefSeq" id="WP_341671656.1">
    <property type="nucleotide sequence ID" value="NZ_JBBYHV010000001.1"/>
</dbReference>